<dbReference type="InterPro" id="IPR036409">
    <property type="entry name" value="Aldolase_II/adducin_N_sf"/>
</dbReference>
<feature type="domain" description="Class II aldolase/adducin N-terminal" evidence="3">
    <location>
        <begin position="20"/>
        <end position="219"/>
    </location>
</feature>
<dbReference type="SMART" id="SM01007">
    <property type="entry name" value="Aldolase_II"/>
    <property type="match status" value="1"/>
</dbReference>
<evidence type="ECO:0000313" key="5">
    <source>
        <dbReference type="Proteomes" id="UP000597444"/>
    </source>
</evidence>
<dbReference type="InterPro" id="IPR036291">
    <property type="entry name" value="NAD(P)-bd_dom_sf"/>
</dbReference>
<dbReference type="InterPro" id="IPR001303">
    <property type="entry name" value="Aldolase_II/adducin_N"/>
</dbReference>
<dbReference type="PRINTS" id="PR00081">
    <property type="entry name" value="GDHRDH"/>
</dbReference>
<reference evidence="4" key="1">
    <citation type="submission" date="2020-10" db="EMBL/GenBank/DDBJ databases">
        <title>Taxonomic study of unclassified bacteria belonging to the class Ktedonobacteria.</title>
        <authorList>
            <person name="Yabe S."/>
            <person name="Wang C.M."/>
            <person name="Zheng Y."/>
            <person name="Sakai Y."/>
            <person name="Cavaletti L."/>
            <person name="Monciardini P."/>
            <person name="Donadio S."/>
        </authorList>
    </citation>
    <scope>NUCLEOTIDE SEQUENCE</scope>
    <source>
        <strain evidence="4">ID150040</strain>
    </source>
</reference>
<dbReference type="SUPFAM" id="SSF51735">
    <property type="entry name" value="NAD(P)-binding Rossmann-fold domains"/>
    <property type="match status" value="1"/>
</dbReference>
<comment type="caution">
    <text evidence="4">The sequence shown here is derived from an EMBL/GenBank/DDBJ whole genome shotgun (WGS) entry which is preliminary data.</text>
</comment>
<dbReference type="InterPro" id="IPR002347">
    <property type="entry name" value="SDR_fam"/>
</dbReference>
<dbReference type="Gene3D" id="3.40.225.10">
    <property type="entry name" value="Class II aldolase/adducin N-terminal domain"/>
    <property type="match status" value="1"/>
</dbReference>
<sequence>MVVNLWNQDKASQVSKGLGELVYRSNLLGSDRSVANWGGGNTSVKTIETDFRGRPIEVMWVKGSGSDLATMQARHFTGLRLEDVKPLIERPEMSDEDMVAYLAHCMLDSKQPRPSIETLLHAFLPFPHVDHTHPDAIISLCCAENGRQLAQDIYGDRFVWVPYVRPGFTLSKMIAEGVKNNPHAELVLMEKHGLVTWGDTSEASYLKTIAIINEAQHYIETRTRQRPLFGGSKYDALPEAERREILTQILPAIRGAVSQEQRMIVTYDDADDVLTFVDSHDAPSLSQVGAACPDHLVHTKRVPLYIDWNPSTRDVSQLHTKLNEGVATFKDEYRQYFERNKNAGDTIAHSAPRVILIPGIGMINTGRSWALAKVSGDLYHRAISVMQGTTALGNFTSLNKKESYDVEYWPLELYKLSLLPPEAEFSRQIGLVTGGAGGIGSATCQRFVAEGMHVVVTDINLEGAQQVAEQINKQYGEGRAIALKMDVTKEQAIKESYQAAILKYGGIDVIVNNAGLATSSPFDETTLQEWNLNMNVLSTGYFLVAREAFKVMKQQQLGGSMVFVASKNSIYAGKNASAYSVAKAAEAHLARCIAAEGGSFGIRVNSVLPDAVLQGSAIWNSRWREERARAYGIEPDQLEDYYRKRTTLLVNVLPEDIANAIAFLASSKASKTTGCMITVDGGVPAAFTR</sequence>
<keyword evidence="5" id="KW-1185">Reference proteome</keyword>
<dbReference type="Proteomes" id="UP000597444">
    <property type="component" value="Unassembled WGS sequence"/>
</dbReference>
<keyword evidence="2" id="KW-0560">Oxidoreductase</keyword>
<dbReference type="SUPFAM" id="SSF53639">
    <property type="entry name" value="AraD/HMP-PK domain-like"/>
    <property type="match status" value="1"/>
</dbReference>
<name>A0A8J3IG35_9CHLR</name>
<dbReference type="PANTHER" id="PTHR43669">
    <property type="entry name" value="5-KETO-D-GLUCONATE 5-REDUCTASE"/>
    <property type="match status" value="1"/>
</dbReference>
<evidence type="ECO:0000259" key="3">
    <source>
        <dbReference type="SMART" id="SM01007"/>
    </source>
</evidence>
<evidence type="ECO:0000256" key="2">
    <source>
        <dbReference type="ARBA" id="ARBA00023002"/>
    </source>
</evidence>
<organism evidence="4 5">
    <name type="scientific">Reticulibacter mediterranei</name>
    <dbReference type="NCBI Taxonomy" id="2778369"/>
    <lineage>
        <taxon>Bacteria</taxon>
        <taxon>Bacillati</taxon>
        <taxon>Chloroflexota</taxon>
        <taxon>Ktedonobacteria</taxon>
        <taxon>Ktedonobacterales</taxon>
        <taxon>Reticulibacteraceae</taxon>
        <taxon>Reticulibacter</taxon>
    </lineage>
</organism>
<comment type="similarity">
    <text evidence="1">Belongs to the short-chain dehydrogenases/reductases (SDR) family.</text>
</comment>
<dbReference type="EMBL" id="BNJK01000001">
    <property type="protein sequence ID" value="GHO90897.1"/>
    <property type="molecule type" value="Genomic_DNA"/>
</dbReference>
<dbReference type="Pfam" id="PF00596">
    <property type="entry name" value="Aldolase_II"/>
    <property type="match status" value="1"/>
</dbReference>
<dbReference type="NCBIfam" id="NF006189">
    <property type="entry name" value="PRK08324.1-3"/>
    <property type="match status" value="1"/>
</dbReference>
<dbReference type="InterPro" id="IPR013454">
    <property type="entry name" value="Bifunc_RhaD/ADH"/>
</dbReference>
<dbReference type="GO" id="GO:0016491">
    <property type="term" value="F:oxidoreductase activity"/>
    <property type="evidence" value="ECO:0007669"/>
    <property type="project" value="UniProtKB-KW"/>
</dbReference>
<protein>
    <submittedName>
        <fullName evidence="4">Putative oxidoreductase YuxG</fullName>
    </submittedName>
</protein>
<evidence type="ECO:0000256" key="1">
    <source>
        <dbReference type="ARBA" id="ARBA00006484"/>
    </source>
</evidence>
<dbReference type="FunFam" id="3.40.50.720:FF:000084">
    <property type="entry name" value="Short-chain dehydrogenase reductase"/>
    <property type="match status" value="1"/>
</dbReference>
<dbReference type="AlphaFoldDB" id="A0A8J3IG35"/>
<gene>
    <name evidence="4" type="primary">yuxG</name>
    <name evidence="4" type="ORF">KSF_009450</name>
</gene>
<dbReference type="CDD" id="cd08943">
    <property type="entry name" value="R1PA_ADH_SDR_c"/>
    <property type="match status" value="1"/>
</dbReference>
<dbReference type="NCBIfam" id="NF006190">
    <property type="entry name" value="PRK08324.1-4"/>
    <property type="match status" value="1"/>
</dbReference>
<dbReference type="NCBIfam" id="TIGR02632">
    <property type="entry name" value="RhaD_aldol-ADH"/>
    <property type="match status" value="1"/>
</dbReference>
<proteinExistence type="inferred from homology"/>
<dbReference type="PANTHER" id="PTHR43669:SF8">
    <property type="entry name" value="SHORT-CHAIN TYPE DEHYDROGENASE_REDUCTASE-RELATED"/>
    <property type="match status" value="1"/>
</dbReference>
<evidence type="ECO:0000313" key="4">
    <source>
        <dbReference type="EMBL" id="GHO90897.1"/>
    </source>
</evidence>
<dbReference type="Gene3D" id="3.40.50.720">
    <property type="entry name" value="NAD(P)-binding Rossmann-like Domain"/>
    <property type="match status" value="1"/>
</dbReference>
<dbReference type="Pfam" id="PF13561">
    <property type="entry name" value="adh_short_C2"/>
    <property type="match status" value="1"/>
</dbReference>
<dbReference type="RefSeq" id="WP_220201830.1">
    <property type="nucleotide sequence ID" value="NZ_BNJK01000001.1"/>
</dbReference>
<accession>A0A8J3IG35</accession>